<dbReference type="Gene3D" id="3.10.20.70">
    <property type="entry name" value="Glutamine synthetase, N-terminal domain"/>
    <property type="match status" value="1"/>
</dbReference>
<comment type="caution">
    <text evidence="11">The sequence shown here is derived from an EMBL/GenBank/DDBJ whole genome shotgun (WGS) entry which is preliminary data.</text>
</comment>
<dbReference type="PROSITE" id="PS51987">
    <property type="entry name" value="GS_CATALYTIC"/>
    <property type="match status" value="1"/>
</dbReference>
<organism evidence="11 12">
    <name type="scientific">Clostridium innocuum</name>
    <dbReference type="NCBI Taxonomy" id="1522"/>
    <lineage>
        <taxon>Bacteria</taxon>
        <taxon>Bacillati</taxon>
        <taxon>Bacillota</taxon>
        <taxon>Clostridia</taxon>
        <taxon>Eubacteriales</taxon>
        <taxon>Clostridiaceae</taxon>
        <taxon>Clostridium</taxon>
    </lineage>
</organism>
<reference evidence="11 12" key="1">
    <citation type="submission" date="2014-08" db="EMBL/GenBank/DDBJ databases">
        <title>Clostridium innocuum, an unnegligible vancomycin-resistant pathogen causing extra-intestinal infections.</title>
        <authorList>
            <person name="Feng Y."/>
            <person name="Chiu C.-H."/>
        </authorList>
    </citation>
    <scope>NUCLEOTIDE SEQUENCE [LARGE SCALE GENOMIC DNA]</scope>
    <source>
        <strain evidence="11 12">AN88</strain>
    </source>
</reference>
<dbReference type="Pfam" id="PF00120">
    <property type="entry name" value="Gln-synt_C"/>
    <property type="match status" value="1"/>
</dbReference>
<evidence type="ECO:0000256" key="4">
    <source>
        <dbReference type="ARBA" id="ARBA00022741"/>
    </source>
</evidence>
<dbReference type="SUPFAM" id="SSF55931">
    <property type="entry name" value="Glutamine synthetase/guanido kinase"/>
    <property type="match status" value="1"/>
</dbReference>
<dbReference type="AlphaFoldDB" id="A0A099I6K0"/>
<dbReference type="GO" id="GO:0006542">
    <property type="term" value="P:glutamine biosynthetic process"/>
    <property type="evidence" value="ECO:0007669"/>
    <property type="project" value="InterPro"/>
</dbReference>
<evidence type="ECO:0000256" key="6">
    <source>
        <dbReference type="ARBA" id="ARBA00022842"/>
    </source>
</evidence>
<dbReference type="Proteomes" id="UP000030008">
    <property type="component" value="Unassembled WGS sequence"/>
</dbReference>
<evidence type="ECO:0000256" key="2">
    <source>
        <dbReference type="ARBA" id="ARBA00009897"/>
    </source>
</evidence>
<dbReference type="Gene3D" id="3.30.590.10">
    <property type="entry name" value="Glutamine synthetase/guanido kinase, catalytic domain"/>
    <property type="match status" value="1"/>
</dbReference>
<dbReference type="RefSeq" id="WP_044904963.1">
    <property type="nucleotide sequence ID" value="NZ_FOTN01000010.1"/>
</dbReference>
<dbReference type="PANTHER" id="PTHR43785:SF12">
    <property type="entry name" value="TYPE-1 GLUTAMINE SYNTHETASE 2"/>
    <property type="match status" value="1"/>
</dbReference>
<feature type="domain" description="GS catalytic" evidence="10">
    <location>
        <begin position="107"/>
        <end position="403"/>
    </location>
</feature>
<keyword evidence="4" id="KW-0547">Nucleotide-binding</keyword>
<protein>
    <submittedName>
        <fullName evidence="11">Glutamine synthetase</fullName>
    </submittedName>
</protein>
<gene>
    <name evidence="11" type="ORF">CIAN88_08215</name>
</gene>
<dbReference type="EMBL" id="JQIF01000038">
    <property type="protein sequence ID" value="KGJ53594.1"/>
    <property type="molecule type" value="Genomic_DNA"/>
</dbReference>
<dbReference type="GO" id="GO:0004356">
    <property type="term" value="F:glutamine synthetase activity"/>
    <property type="evidence" value="ECO:0007669"/>
    <property type="project" value="InterPro"/>
</dbReference>
<feature type="domain" description="GS beta-grasp" evidence="9">
    <location>
        <begin position="15"/>
        <end position="100"/>
    </location>
</feature>
<dbReference type="PROSITE" id="PS00181">
    <property type="entry name" value="GLNA_ATP"/>
    <property type="match status" value="1"/>
</dbReference>
<dbReference type="InterPro" id="IPR014746">
    <property type="entry name" value="Gln_synth/guanido_kin_cat_dom"/>
</dbReference>
<comment type="cofactor">
    <cofactor evidence="1">
        <name>Mg(2+)</name>
        <dbReference type="ChEBI" id="CHEBI:18420"/>
    </cofactor>
</comment>
<sequence length="403" mass="45257">MKYSKQEILQYVSEEDVKFIRLAFCDVFGKQKNISIMPEELPHAFEDGIAIDASAIAGFGDETHSDLLLHPDADTLMPLPWRPEHGRVVRLFCNISYPDGRAFECDTRSILKKAIQVADKAGIHFYFGAEQEFYLFTVSETGEATKNPYDNAGYMDIAPDDRGENIRREICLTLEQMGIYPERSHHEQGPGQNEIDFRYSDPLTAADNAMTFQTVVKTVAGCNGLIADFSPKPLADKPGNGFHINISAKADDNSDYLHQIIAGILAKVCDMTLFLNPLNCSYQRFGNDKAPQYISWSSENRSQLIRIPAAVGKYRRAELRSPDPTANSYLAFALMIYAGLYGIQNHLQLAEPTDINLYKANADVLSKFKMLPSSLRDACESALNSDFIKQHIPNEILEIYCNR</sequence>
<dbReference type="PROSITE" id="PS51986">
    <property type="entry name" value="GS_BETA_GRASP"/>
    <property type="match status" value="1"/>
</dbReference>
<evidence type="ECO:0000256" key="5">
    <source>
        <dbReference type="ARBA" id="ARBA00022840"/>
    </source>
</evidence>
<dbReference type="SUPFAM" id="SSF54368">
    <property type="entry name" value="Glutamine synthetase, N-terminal domain"/>
    <property type="match status" value="1"/>
</dbReference>
<proteinExistence type="inferred from homology"/>
<dbReference type="InterPro" id="IPR027303">
    <property type="entry name" value="Gln_synth_gly_rich_site"/>
</dbReference>
<evidence type="ECO:0000256" key="1">
    <source>
        <dbReference type="ARBA" id="ARBA00001946"/>
    </source>
</evidence>
<accession>A0A099I6K0</accession>
<keyword evidence="5" id="KW-0067">ATP-binding</keyword>
<evidence type="ECO:0000313" key="11">
    <source>
        <dbReference type="EMBL" id="KGJ53594.1"/>
    </source>
</evidence>
<evidence type="ECO:0000259" key="9">
    <source>
        <dbReference type="PROSITE" id="PS51986"/>
    </source>
</evidence>
<dbReference type="PANTHER" id="PTHR43785">
    <property type="entry name" value="GAMMA-GLUTAMYLPUTRESCINE SYNTHETASE"/>
    <property type="match status" value="1"/>
</dbReference>
<evidence type="ECO:0000313" key="12">
    <source>
        <dbReference type="Proteomes" id="UP000030008"/>
    </source>
</evidence>
<dbReference type="GO" id="GO:0005524">
    <property type="term" value="F:ATP binding"/>
    <property type="evidence" value="ECO:0007669"/>
    <property type="project" value="UniProtKB-KW"/>
</dbReference>
<evidence type="ECO:0000256" key="3">
    <source>
        <dbReference type="ARBA" id="ARBA00022598"/>
    </source>
</evidence>
<keyword evidence="6" id="KW-0460">Magnesium</keyword>
<evidence type="ECO:0000256" key="7">
    <source>
        <dbReference type="PROSITE-ProRule" id="PRU01330"/>
    </source>
</evidence>
<dbReference type="InterPro" id="IPR008147">
    <property type="entry name" value="Gln_synt_N"/>
</dbReference>
<name>A0A099I6K0_CLOIN</name>
<dbReference type="InterPro" id="IPR036651">
    <property type="entry name" value="Gln_synt_N_sf"/>
</dbReference>
<dbReference type="InterPro" id="IPR008146">
    <property type="entry name" value="Gln_synth_cat_dom"/>
</dbReference>
<evidence type="ECO:0000256" key="8">
    <source>
        <dbReference type="RuleBase" id="RU000384"/>
    </source>
</evidence>
<keyword evidence="3" id="KW-0436">Ligase</keyword>
<comment type="similarity">
    <text evidence="2 7 8">Belongs to the glutamine synthetase family.</text>
</comment>
<dbReference type="Pfam" id="PF03951">
    <property type="entry name" value="Gln-synt_N"/>
    <property type="match status" value="1"/>
</dbReference>
<dbReference type="SMART" id="SM01230">
    <property type="entry name" value="Gln-synt_C"/>
    <property type="match status" value="1"/>
</dbReference>
<evidence type="ECO:0000259" key="10">
    <source>
        <dbReference type="PROSITE" id="PS51987"/>
    </source>
</evidence>